<dbReference type="PROSITE" id="PS50110">
    <property type="entry name" value="RESPONSE_REGULATORY"/>
    <property type="match status" value="1"/>
</dbReference>
<dbReference type="PANTHER" id="PTHR43214">
    <property type="entry name" value="TWO-COMPONENT RESPONSE REGULATOR"/>
    <property type="match status" value="1"/>
</dbReference>
<feature type="domain" description="Response regulatory" evidence="5">
    <location>
        <begin position="9"/>
        <end position="125"/>
    </location>
</feature>
<dbReference type="CDD" id="cd17535">
    <property type="entry name" value="REC_NarL-like"/>
    <property type="match status" value="1"/>
</dbReference>
<dbReference type="KEGG" id="anf:AQPE_4036"/>
<dbReference type="AlphaFoldDB" id="A0A5K7SE49"/>
<dbReference type="GO" id="GO:0006355">
    <property type="term" value="P:regulation of DNA-templated transcription"/>
    <property type="evidence" value="ECO:0007669"/>
    <property type="project" value="InterPro"/>
</dbReference>
<reference evidence="6" key="1">
    <citation type="journal article" date="2020" name="Int. J. Syst. Evol. Microbiol.">
        <title>Aquipluma nitroreducens gen. nov. sp. nov., a novel facultatively anaerobic bacterium isolated from a freshwater lake.</title>
        <authorList>
            <person name="Watanabe M."/>
            <person name="Kojima H."/>
            <person name="Fukui M."/>
        </authorList>
    </citation>
    <scope>NUCLEOTIDE SEQUENCE</scope>
    <source>
        <strain evidence="6">MeG22</strain>
    </source>
</reference>
<dbReference type="Pfam" id="PF00072">
    <property type="entry name" value="Response_reg"/>
    <property type="match status" value="1"/>
</dbReference>
<keyword evidence="2 6" id="KW-0238">DNA-binding</keyword>
<gene>
    <name evidence="6" type="ORF">AQPE_4036</name>
</gene>
<dbReference type="PRINTS" id="PR00038">
    <property type="entry name" value="HTHLUXR"/>
</dbReference>
<dbReference type="InterPro" id="IPR000792">
    <property type="entry name" value="Tscrpt_reg_LuxR_C"/>
</dbReference>
<accession>A0A5K7SE49</accession>
<evidence type="ECO:0000313" key="6">
    <source>
        <dbReference type="EMBL" id="BBE19848.1"/>
    </source>
</evidence>
<dbReference type="GO" id="GO:0003677">
    <property type="term" value="F:DNA binding"/>
    <property type="evidence" value="ECO:0007669"/>
    <property type="project" value="UniProtKB-KW"/>
</dbReference>
<feature type="domain" description="HTH luxR-type" evidence="4">
    <location>
        <begin position="148"/>
        <end position="213"/>
    </location>
</feature>
<evidence type="ECO:0000256" key="2">
    <source>
        <dbReference type="ARBA" id="ARBA00023125"/>
    </source>
</evidence>
<evidence type="ECO:0000259" key="4">
    <source>
        <dbReference type="PROSITE" id="PS50043"/>
    </source>
</evidence>
<keyword evidence="7" id="KW-1185">Reference proteome</keyword>
<protein>
    <submittedName>
        <fullName evidence="6">DNA-binding response regulator, LuxR family</fullName>
    </submittedName>
</protein>
<evidence type="ECO:0000259" key="5">
    <source>
        <dbReference type="PROSITE" id="PS50110"/>
    </source>
</evidence>
<dbReference type="GO" id="GO:0000160">
    <property type="term" value="P:phosphorelay signal transduction system"/>
    <property type="evidence" value="ECO:0007669"/>
    <property type="project" value="InterPro"/>
</dbReference>
<dbReference type="Pfam" id="PF00196">
    <property type="entry name" value="GerE"/>
    <property type="match status" value="1"/>
</dbReference>
<dbReference type="InterPro" id="IPR039420">
    <property type="entry name" value="WalR-like"/>
</dbReference>
<dbReference type="Gene3D" id="3.40.50.2300">
    <property type="match status" value="1"/>
</dbReference>
<dbReference type="SUPFAM" id="SSF46894">
    <property type="entry name" value="C-terminal effector domain of the bipartite response regulators"/>
    <property type="match status" value="1"/>
</dbReference>
<sequence>MNMNNSSHKIIIADSQYLVVEALKTLLGNDERFIISSVVNSKFELLKVLEHELCGLLITDFNLVDYEGIDDLRRVKRTFPDLVILILTNSISKVEFTELSKIGIKNIIYKTADREEILAAIDAALRGKKYFAEEILDMIIEQGDNRQEPEEPTHLTSSEIEIVRLIAGGLTTKEIANQKNISFHTVNTHRKNIFRKMEVSNASELIMQAIRAGWIDNIEYFI</sequence>
<dbReference type="EMBL" id="AP018694">
    <property type="protein sequence ID" value="BBE19848.1"/>
    <property type="molecule type" value="Genomic_DNA"/>
</dbReference>
<dbReference type="InterPro" id="IPR058245">
    <property type="entry name" value="NreC/VraR/RcsB-like_REC"/>
</dbReference>
<evidence type="ECO:0000256" key="3">
    <source>
        <dbReference type="PROSITE-ProRule" id="PRU00169"/>
    </source>
</evidence>
<evidence type="ECO:0000256" key="1">
    <source>
        <dbReference type="ARBA" id="ARBA00022553"/>
    </source>
</evidence>
<dbReference type="InterPro" id="IPR001789">
    <property type="entry name" value="Sig_transdc_resp-reg_receiver"/>
</dbReference>
<proteinExistence type="predicted"/>
<dbReference type="SUPFAM" id="SSF52172">
    <property type="entry name" value="CheY-like"/>
    <property type="match status" value="1"/>
</dbReference>
<dbReference type="InterPro" id="IPR011006">
    <property type="entry name" value="CheY-like_superfamily"/>
</dbReference>
<dbReference type="SMART" id="SM00421">
    <property type="entry name" value="HTH_LUXR"/>
    <property type="match status" value="1"/>
</dbReference>
<dbReference type="PANTHER" id="PTHR43214:SF17">
    <property type="entry name" value="TRANSCRIPTIONAL REGULATORY PROTEIN RCSB"/>
    <property type="match status" value="1"/>
</dbReference>
<organism evidence="6 7">
    <name type="scientific">Aquipluma nitroreducens</name>
    <dbReference type="NCBI Taxonomy" id="2010828"/>
    <lineage>
        <taxon>Bacteria</taxon>
        <taxon>Pseudomonadati</taxon>
        <taxon>Bacteroidota</taxon>
        <taxon>Bacteroidia</taxon>
        <taxon>Marinilabiliales</taxon>
        <taxon>Prolixibacteraceae</taxon>
        <taxon>Aquipluma</taxon>
    </lineage>
</organism>
<evidence type="ECO:0000313" key="7">
    <source>
        <dbReference type="Proteomes" id="UP001193389"/>
    </source>
</evidence>
<dbReference type="CDD" id="cd06170">
    <property type="entry name" value="LuxR_C_like"/>
    <property type="match status" value="1"/>
</dbReference>
<dbReference type="InterPro" id="IPR016032">
    <property type="entry name" value="Sig_transdc_resp-reg_C-effctor"/>
</dbReference>
<feature type="modified residue" description="4-aspartylphosphate" evidence="3">
    <location>
        <position position="60"/>
    </location>
</feature>
<name>A0A5K7SE49_9BACT</name>
<dbReference type="Proteomes" id="UP001193389">
    <property type="component" value="Chromosome"/>
</dbReference>
<dbReference type="PROSITE" id="PS50043">
    <property type="entry name" value="HTH_LUXR_2"/>
    <property type="match status" value="1"/>
</dbReference>
<keyword evidence="1 3" id="KW-0597">Phosphoprotein</keyword>